<evidence type="ECO:0000259" key="14">
    <source>
        <dbReference type="Pfam" id="PF03807"/>
    </source>
</evidence>
<comment type="similarity">
    <text evidence="2 10 13">Belongs to the pyrroline-5-carboxylate reductase family.</text>
</comment>
<evidence type="ECO:0000256" key="12">
    <source>
        <dbReference type="PIRSR" id="PIRSR000193-1"/>
    </source>
</evidence>
<dbReference type="EC" id="1.5.1.2" evidence="10 11"/>
<dbReference type="STRING" id="1190603.A1OO_01440"/>
<feature type="binding site" evidence="12">
    <location>
        <begin position="9"/>
        <end position="14"/>
    </location>
    <ligand>
        <name>NADP(+)</name>
        <dbReference type="ChEBI" id="CHEBI:58349"/>
    </ligand>
</feature>
<dbReference type="InterPro" id="IPR029036">
    <property type="entry name" value="P5CR_dimer"/>
</dbReference>
<comment type="catalytic activity">
    <reaction evidence="8 10">
        <text>L-proline + NAD(+) = (S)-1-pyrroline-5-carboxylate + NADH + 2 H(+)</text>
        <dbReference type="Rhea" id="RHEA:14105"/>
        <dbReference type="ChEBI" id="CHEBI:15378"/>
        <dbReference type="ChEBI" id="CHEBI:17388"/>
        <dbReference type="ChEBI" id="CHEBI:57540"/>
        <dbReference type="ChEBI" id="CHEBI:57945"/>
        <dbReference type="ChEBI" id="CHEBI:60039"/>
        <dbReference type="EC" id="1.5.1.2"/>
    </reaction>
</comment>
<dbReference type="InterPro" id="IPR053790">
    <property type="entry name" value="P5CR-like_CS"/>
</dbReference>
<dbReference type="GO" id="GO:0055129">
    <property type="term" value="P:L-proline biosynthetic process"/>
    <property type="evidence" value="ECO:0007669"/>
    <property type="project" value="UniProtKB-UniRule"/>
</dbReference>
<evidence type="ECO:0000256" key="10">
    <source>
        <dbReference type="HAMAP-Rule" id="MF_01925"/>
    </source>
</evidence>
<accession>A0A2N7LC93</accession>
<evidence type="ECO:0000256" key="8">
    <source>
        <dbReference type="ARBA" id="ARBA00050547"/>
    </source>
</evidence>
<dbReference type="Pfam" id="PF03807">
    <property type="entry name" value="F420_oxidored"/>
    <property type="match status" value="1"/>
</dbReference>
<evidence type="ECO:0000256" key="11">
    <source>
        <dbReference type="NCBIfam" id="TIGR00112"/>
    </source>
</evidence>
<name>A0A2N7LC93_9GAMM</name>
<dbReference type="Gene3D" id="1.10.3730.10">
    <property type="entry name" value="ProC C-terminal domain-like"/>
    <property type="match status" value="1"/>
</dbReference>
<dbReference type="Pfam" id="PF14748">
    <property type="entry name" value="P5CR_dimer"/>
    <property type="match status" value="1"/>
</dbReference>
<dbReference type="FunFam" id="1.10.3730.10:FF:000001">
    <property type="entry name" value="Pyrroline-5-carboxylate reductase"/>
    <property type="match status" value="1"/>
</dbReference>
<dbReference type="RefSeq" id="WP_102390612.1">
    <property type="nucleotide sequence ID" value="NZ_MDAL01000016.1"/>
</dbReference>
<protein>
    <recommendedName>
        <fullName evidence="10 11">Pyrroline-5-carboxylate reductase</fullName>
        <shortName evidence="10">P5C reductase</shortName>
        <shortName evidence="10">P5CR</shortName>
        <ecNumber evidence="10 11">1.5.1.2</ecNumber>
    </recommendedName>
    <alternativeName>
        <fullName evidence="10">PCA reductase</fullName>
    </alternativeName>
</protein>
<evidence type="ECO:0000256" key="4">
    <source>
        <dbReference type="ARBA" id="ARBA00022605"/>
    </source>
</evidence>
<keyword evidence="4 10" id="KW-0028">Amino-acid biosynthesis</keyword>
<keyword evidence="6 10" id="KW-0521">NADP</keyword>
<comment type="function">
    <text evidence="10">Catalyzes the reduction of 1-pyrroline-5-carboxylate (PCA) to L-proline.</text>
</comment>
<feature type="domain" description="Pyrroline-5-carboxylate reductase dimerisation" evidence="15">
    <location>
        <begin position="163"/>
        <end position="268"/>
    </location>
</feature>
<evidence type="ECO:0000256" key="6">
    <source>
        <dbReference type="ARBA" id="ARBA00022857"/>
    </source>
</evidence>
<evidence type="ECO:0000256" key="9">
    <source>
        <dbReference type="ARBA" id="ARBA00052690"/>
    </source>
</evidence>
<keyword evidence="3 10" id="KW-0963">Cytoplasm</keyword>
<comment type="subcellular location">
    <subcellularLocation>
        <location evidence="10">Cytoplasm</location>
    </subcellularLocation>
</comment>
<dbReference type="InterPro" id="IPR028939">
    <property type="entry name" value="P5C_Rdtase_cat_N"/>
</dbReference>
<dbReference type="PIRSF" id="PIRSF000193">
    <property type="entry name" value="Pyrrol-5-carb_rd"/>
    <property type="match status" value="1"/>
</dbReference>
<dbReference type="InterPro" id="IPR008927">
    <property type="entry name" value="6-PGluconate_DH-like_C_sf"/>
</dbReference>
<comment type="caution">
    <text evidence="16">The sequence shown here is derived from an EMBL/GenBank/DDBJ whole genome shotgun (WGS) entry which is preliminary data.</text>
</comment>
<dbReference type="PROSITE" id="PS00521">
    <property type="entry name" value="P5CR"/>
    <property type="match status" value="1"/>
</dbReference>
<dbReference type="EMBL" id="MDAL01000016">
    <property type="protein sequence ID" value="PMN92942.1"/>
    <property type="molecule type" value="Genomic_DNA"/>
</dbReference>
<evidence type="ECO:0000256" key="3">
    <source>
        <dbReference type="ARBA" id="ARBA00022490"/>
    </source>
</evidence>
<dbReference type="HAMAP" id="MF_01925">
    <property type="entry name" value="P5C_reductase"/>
    <property type="match status" value="1"/>
</dbReference>
<evidence type="ECO:0000259" key="15">
    <source>
        <dbReference type="Pfam" id="PF14748"/>
    </source>
</evidence>
<sequence length="272" mass="28561">MEQRTVAFIGAGNMARSIIAGLVQSGYPASAIAAVNRTPEKSAAFRESFGINANENAIESAANADVVVLGVKPQAMAELLDNMKGIDWQGKLVISIAAGISVARLSEMAGTALNLVRVMPNTPSLVGEGMSGLYAPDSVSENDRTFAGQLLEAVGKVCWVSEESGINSIIAAAGSAPAYFFLFMEAMQAEAERQGFDKQTARALVQQSALGAAKMVVANPDIELATLREQVTSKGGTTAQALSVFNNNQLPETVAEAMQAAVRRAEEMESLF</sequence>
<dbReference type="InterPro" id="IPR000304">
    <property type="entry name" value="Pyrroline-COOH_reductase"/>
</dbReference>
<evidence type="ECO:0000256" key="2">
    <source>
        <dbReference type="ARBA" id="ARBA00005525"/>
    </source>
</evidence>
<dbReference type="UniPathway" id="UPA00098">
    <property type="reaction ID" value="UER00361"/>
</dbReference>
<evidence type="ECO:0000313" key="16">
    <source>
        <dbReference type="EMBL" id="PMN92942.1"/>
    </source>
</evidence>
<organism evidence="16 17">
    <name type="scientific">Enterovibrio norvegicus</name>
    <dbReference type="NCBI Taxonomy" id="188144"/>
    <lineage>
        <taxon>Bacteria</taxon>
        <taxon>Pseudomonadati</taxon>
        <taxon>Pseudomonadota</taxon>
        <taxon>Gammaproteobacteria</taxon>
        <taxon>Vibrionales</taxon>
        <taxon>Vibrionaceae</taxon>
        <taxon>Enterovibrio</taxon>
    </lineage>
</organism>
<dbReference type="AlphaFoldDB" id="A0A2N7LC93"/>
<comment type="pathway">
    <text evidence="1 10 13">Amino-acid biosynthesis; L-proline biosynthesis; L-proline from L-glutamate 5-semialdehyde: step 1/1.</text>
</comment>
<dbReference type="Gene3D" id="3.40.50.720">
    <property type="entry name" value="NAD(P)-binding Rossmann-like Domain"/>
    <property type="match status" value="1"/>
</dbReference>
<dbReference type="GO" id="GO:0004735">
    <property type="term" value="F:pyrroline-5-carboxylate reductase activity"/>
    <property type="evidence" value="ECO:0007669"/>
    <property type="project" value="UniProtKB-UniRule"/>
</dbReference>
<feature type="domain" description="Pyrroline-5-carboxylate reductase catalytic N-terminal" evidence="14">
    <location>
        <begin position="5"/>
        <end position="99"/>
    </location>
</feature>
<dbReference type="SUPFAM" id="SSF51735">
    <property type="entry name" value="NAD(P)-binding Rossmann-fold domains"/>
    <property type="match status" value="1"/>
</dbReference>
<dbReference type="Proteomes" id="UP000235387">
    <property type="component" value="Unassembled WGS sequence"/>
</dbReference>
<dbReference type="PANTHER" id="PTHR11645">
    <property type="entry name" value="PYRROLINE-5-CARBOXYLATE REDUCTASE"/>
    <property type="match status" value="1"/>
</dbReference>
<keyword evidence="7 10" id="KW-0560">Oxidoreductase</keyword>
<dbReference type="PANTHER" id="PTHR11645:SF0">
    <property type="entry name" value="PYRROLINE-5-CARBOXYLATE REDUCTASE 3"/>
    <property type="match status" value="1"/>
</dbReference>
<evidence type="ECO:0000256" key="13">
    <source>
        <dbReference type="RuleBase" id="RU003903"/>
    </source>
</evidence>
<evidence type="ECO:0000256" key="1">
    <source>
        <dbReference type="ARBA" id="ARBA00005205"/>
    </source>
</evidence>
<dbReference type="NCBIfam" id="TIGR00112">
    <property type="entry name" value="proC"/>
    <property type="match status" value="1"/>
</dbReference>
<dbReference type="InterPro" id="IPR036291">
    <property type="entry name" value="NAD(P)-bd_dom_sf"/>
</dbReference>
<dbReference type="FunFam" id="3.40.50.720:FF:000105">
    <property type="entry name" value="Pyrroline-5-carboxylate reductase"/>
    <property type="match status" value="1"/>
</dbReference>
<evidence type="ECO:0000313" key="17">
    <source>
        <dbReference type="Proteomes" id="UP000235387"/>
    </source>
</evidence>
<gene>
    <name evidence="10" type="primary">proC</name>
    <name evidence="16" type="ORF">BCT23_03015</name>
</gene>
<evidence type="ECO:0000256" key="7">
    <source>
        <dbReference type="ARBA" id="ARBA00023002"/>
    </source>
</evidence>
<reference evidence="17" key="1">
    <citation type="submission" date="2016-07" db="EMBL/GenBank/DDBJ databases">
        <title>Nontailed viruses are major unrecognized killers of bacteria in the ocean.</title>
        <authorList>
            <person name="Kauffman K."/>
            <person name="Hussain F."/>
            <person name="Yang J."/>
            <person name="Arevalo P."/>
            <person name="Brown J."/>
            <person name="Cutler M."/>
            <person name="Kelly L."/>
            <person name="Polz M.F."/>
        </authorList>
    </citation>
    <scope>NUCLEOTIDE SEQUENCE [LARGE SCALE GENOMIC DNA]</scope>
    <source>
        <strain evidence="17">10N.261.45.A10</strain>
    </source>
</reference>
<comment type="catalytic activity">
    <reaction evidence="9 10 13">
        <text>L-proline + NADP(+) = (S)-1-pyrroline-5-carboxylate + NADPH + 2 H(+)</text>
        <dbReference type="Rhea" id="RHEA:14109"/>
        <dbReference type="ChEBI" id="CHEBI:15378"/>
        <dbReference type="ChEBI" id="CHEBI:17388"/>
        <dbReference type="ChEBI" id="CHEBI:57783"/>
        <dbReference type="ChEBI" id="CHEBI:58349"/>
        <dbReference type="ChEBI" id="CHEBI:60039"/>
        <dbReference type="EC" id="1.5.1.2"/>
    </reaction>
</comment>
<proteinExistence type="inferred from homology"/>
<dbReference type="GO" id="GO:0005737">
    <property type="term" value="C:cytoplasm"/>
    <property type="evidence" value="ECO:0007669"/>
    <property type="project" value="UniProtKB-SubCell"/>
</dbReference>
<evidence type="ECO:0000256" key="5">
    <source>
        <dbReference type="ARBA" id="ARBA00022650"/>
    </source>
</evidence>
<dbReference type="SUPFAM" id="SSF48179">
    <property type="entry name" value="6-phosphogluconate dehydrogenase C-terminal domain-like"/>
    <property type="match status" value="1"/>
</dbReference>
<keyword evidence="5 10" id="KW-0641">Proline biosynthesis</keyword>